<keyword evidence="5" id="KW-0653">Protein transport</keyword>
<keyword evidence="4 5" id="KW-0472">Membrane</keyword>
<comment type="subunit">
    <text evidence="5">The Tat system comprises two distinct complexes: a TatABC complex, containing multiple copies of TatA, TatB and TatC subunits, and a separate TatA complex, containing only TatA subunits. Substrates initially bind to the TatABC complex, which probably triggers association of the separate TatA complex to form the active translocon.</text>
</comment>
<organism evidence="7 8">
    <name type="scientific">Tepidiphilus thermophilus</name>
    <dbReference type="NCBI Taxonomy" id="876478"/>
    <lineage>
        <taxon>Bacteria</taxon>
        <taxon>Pseudomonadati</taxon>
        <taxon>Pseudomonadota</taxon>
        <taxon>Hydrogenophilia</taxon>
        <taxon>Hydrogenophilales</taxon>
        <taxon>Hydrogenophilaceae</taxon>
        <taxon>Tepidiphilus</taxon>
    </lineage>
</organism>
<feature type="region of interest" description="Disordered" evidence="6">
    <location>
        <begin position="243"/>
        <end position="263"/>
    </location>
</feature>
<evidence type="ECO:0000256" key="5">
    <source>
        <dbReference type="HAMAP-Rule" id="MF_00902"/>
    </source>
</evidence>
<keyword evidence="3 5" id="KW-1133">Transmembrane helix</keyword>
<dbReference type="HAMAP" id="MF_00902">
    <property type="entry name" value="TatC"/>
    <property type="match status" value="1"/>
</dbReference>
<keyword evidence="5" id="KW-0811">Translocation</keyword>
<evidence type="ECO:0000313" key="8">
    <source>
        <dbReference type="Proteomes" id="UP000182108"/>
    </source>
</evidence>
<dbReference type="PANTHER" id="PTHR30371">
    <property type="entry name" value="SEC-INDEPENDENT PROTEIN TRANSLOCASE PROTEIN TATC"/>
    <property type="match status" value="1"/>
</dbReference>
<dbReference type="NCBIfam" id="TIGR00945">
    <property type="entry name" value="tatC"/>
    <property type="match status" value="1"/>
</dbReference>
<evidence type="ECO:0000256" key="4">
    <source>
        <dbReference type="ARBA" id="ARBA00023136"/>
    </source>
</evidence>
<keyword evidence="5" id="KW-1003">Cell membrane</keyword>
<feature type="transmembrane region" description="Helical" evidence="5">
    <location>
        <begin position="78"/>
        <end position="97"/>
    </location>
</feature>
<reference evidence="8" key="1">
    <citation type="submission" date="2015-08" db="EMBL/GenBank/DDBJ databases">
        <authorList>
            <person name="Babu N.S."/>
            <person name="Beckwith C.J."/>
            <person name="Beseler K.G."/>
            <person name="Brison A."/>
            <person name="Carone J.V."/>
            <person name="Caskin T.P."/>
            <person name="Diamond M."/>
            <person name="Durham M.E."/>
            <person name="Foxe J.M."/>
            <person name="Go M."/>
            <person name="Henderson B.A."/>
            <person name="Jones I.B."/>
            <person name="McGettigan J.A."/>
            <person name="Micheletti S.J."/>
            <person name="Nasrallah M.E."/>
            <person name="Ortiz D."/>
            <person name="Piller C.R."/>
            <person name="Privatt S.R."/>
            <person name="Schneider S.L."/>
            <person name="Sharp S."/>
            <person name="Smith T.C."/>
            <person name="Stanton J.D."/>
            <person name="Ullery H.E."/>
            <person name="Wilson R.J."/>
            <person name="Serrano M.G."/>
            <person name="Buck G."/>
            <person name="Lee V."/>
            <person name="Wang Y."/>
            <person name="Carvalho R."/>
            <person name="Voegtly L."/>
            <person name="Shi R."/>
            <person name="Duckworth R."/>
            <person name="Johnson A."/>
            <person name="Loviza R."/>
            <person name="Walstead R."/>
            <person name="Shah Z."/>
            <person name="Kiflezghi M."/>
            <person name="Wade K."/>
            <person name="Ball S.L."/>
            <person name="Bradley K.W."/>
            <person name="Asai D.J."/>
            <person name="Bowman C.A."/>
            <person name="Russell D.A."/>
            <person name="Pope W.H."/>
            <person name="Jacobs-Sera D."/>
            <person name="Hendrix R.W."/>
            <person name="Hatfull G.F."/>
        </authorList>
    </citation>
    <scope>NUCLEOTIDE SEQUENCE [LARGE SCALE GENOMIC DNA]</scope>
    <source>
        <strain evidence="8">JCM 19170</strain>
    </source>
</reference>
<dbReference type="EMBL" id="CYHH01000001">
    <property type="protein sequence ID" value="CUB05025.1"/>
    <property type="molecule type" value="Genomic_DNA"/>
</dbReference>
<evidence type="ECO:0000256" key="3">
    <source>
        <dbReference type="ARBA" id="ARBA00022989"/>
    </source>
</evidence>
<name>A0A0K6IPH4_9PROT</name>
<evidence type="ECO:0000256" key="1">
    <source>
        <dbReference type="ARBA" id="ARBA00004141"/>
    </source>
</evidence>
<feature type="compositionally biased region" description="Basic and acidic residues" evidence="6">
    <location>
        <begin position="252"/>
        <end position="263"/>
    </location>
</feature>
<feature type="transmembrane region" description="Helical" evidence="5">
    <location>
        <begin position="109"/>
        <end position="136"/>
    </location>
</feature>
<evidence type="ECO:0000313" key="7">
    <source>
        <dbReference type="EMBL" id="CUB05025.1"/>
    </source>
</evidence>
<dbReference type="AlphaFoldDB" id="A0A0K6IPH4"/>
<comment type="function">
    <text evidence="5">Part of the twin-arginine translocation (Tat) system that transports large folded proteins containing a characteristic twin-arginine motif in their signal peptide across membranes. Together with TatB, TatC is part of a receptor directly interacting with Tat signal peptides.</text>
</comment>
<proteinExistence type="inferred from homology"/>
<feature type="transmembrane region" description="Helical" evidence="5">
    <location>
        <begin position="218"/>
        <end position="237"/>
    </location>
</feature>
<keyword evidence="8" id="KW-1185">Reference proteome</keyword>
<keyword evidence="5" id="KW-0813">Transport</keyword>
<comment type="subcellular location">
    <subcellularLocation>
        <location evidence="5">Cell membrane</location>
        <topology evidence="5">Multi-pass membrane protein</topology>
    </subcellularLocation>
    <subcellularLocation>
        <location evidence="1">Membrane</location>
        <topology evidence="1">Multi-pass membrane protein</topology>
    </subcellularLocation>
</comment>
<dbReference type="Pfam" id="PF00902">
    <property type="entry name" value="TatC"/>
    <property type="match status" value="1"/>
</dbReference>
<accession>A0A0K6IPH4</accession>
<sequence length="263" mass="28766">MSEPTPGEESFLSHLVELRSRLVRSAIAVLLVFLCLAPWAGFWYDLLAKPMLDALPAGATMIATGVVTPFFVPIKVTMLLAFLIALPYVLYQAWAFVAPGLYAHEKRLVAPLVIASTALFLLGVAFCYFFVFRGVFRFIAEFAPASVQVAPDIEQYLGFVMTMFVAFGVTFEVPIAVILLAKAGVVDAAKLRQARPYVIVGAFVVAAVVTPPDVVSQFMLAVPMILLYELGVVFVRWSASAKDAAEETLPAPREEKSPQRMQD</sequence>
<dbReference type="GO" id="GO:0065002">
    <property type="term" value="P:intracellular protein transmembrane transport"/>
    <property type="evidence" value="ECO:0007669"/>
    <property type="project" value="TreeGrafter"/>
</dbReference>
<feature type="transmembrane region" description="Helical" evidence="5">
    <location>
        <begin position="156"/>
        <end position="182"/>
    </location>
</feature>
<dbReference type="PRINTS" id="PR01840">
    <property type="entry name" value="TATCFAMILY"/>
</dbReference>
<evidence type="ECO:0000256" key="6">
    <source>
        <dbReference type="SAM" id="MobiDB-lite"/>
    </source>
</evidence>
<feature type="transmembrane region" description="Helical" evidence="5">
    <location>
        <begin position="22"/>
        <end position="42"/>
    </location>
</feature>
<comment type="similarity">
    <text evidence="5">Belongs to the TatC family.</text>
</comment>
<dbReference type="GO" id="GO:0043953">
    <property type="term" value="P:protein transport by the Tat complex"/>
    <property type="evidence" value="ECO:0007669"/>
    <property type="project" value="UniProtKB-UniRule"/>
</dbReference>
<gene>
    <name evidence="5" type="primary">tatC</name>
    <name evidence="7" type="ORF">Ga0061068_101183</name>
</gene>
<dbReference type="GO" id="GO:0009977">
    <property type="term" value="F:proton motive force dependent protein transmembrane transporter activity"/>
    <property type="evidence" value="ECO:0007669"/>
    <property type="project" value="TreeGrafter"/>
</dbReference>
<evidence type="ECO:0000256" key="2">
    <source>
        <dbReference type="ARBA" id="ARBA00022692"/>
    </source>
</evidence>
<dbReference type="GO" id="GO:0033281">
    <property type="term" value="C:TAT protein transport complex"/>
    <property type="evidence" value="ECO:0007669"/>
    <property type="project" value="UniProtKB-UniRule"/>
</dbReference>
<feature type="transmembrane region" description="Helical" evidence="5">
    <location>
        <begin position="194"/>
        <end position="212"/>
    </location>
</feature>
<dbReference type="PANTHER" id="PTHR30371:SF0">
    <property type="entry name" value="SEC-INDEPENDENT PROTEIN TRANSLOCASE PROTEIN TATC, CHLOROPLASTIC-RELATED"/>
    <property type="match status" value="1"/>
</dbReference>
<dbReference type="Proteomes" id="UP000182108">
    <property type="component" value="Unassembled WGS sequence"/>
</dbReference>
<keyword evidence="2 5" id="KW-0812">Transmembrane</keyword>
<dbReference type="RefSeq" id="WP_055422565.1">
    <property type="nucleotide sequence ID" value="NZ_CYHH01000001.1"/>
</dbReference>
<dbReference type="OrthoDB" id="5291141at2"/>
<protein>
    <recommendedName>
        <fullName evidence="5">Sec-independent protein translocase protein TatC</fullName>
    </recommendedName>
</protein>
<dbReference type="InterPro" id="IPR002033">
    <property type="entry name" value="TatC"/>
</dbReference>